<feature type="domain" description="Ribosomal RNA methyltransferase SPB1-like C-terminal" evidence="11">
    <location>
        <begin position="676"/>
        <end position="872"/>
    </location>
</feature>
<evidence type="ECO:0000313" key="13">
    <source>
        <dbReference type="EMBL" id="KAK9699381.1"/>
    </source>
</evidence>
<dbReference type="SUPFAM" id="SSF53335">
    <property type="entry name" value="S-adenosyl-L-methionine-dependent methyltransferases"/>
    <property type="match status" value="1"/>
</dbReference>
<evidence type="ECO:0000256" key="6">
    <source>
        <dbReference type="ARBA" id="ARBA00022691"/>
    </source>
</evidence>
<feature type="compositionally biased region" description="Acidic residues" evidence="9">
    <location>
        <begin position="446"/>
        <end position="474"/>
    </location>
</feature>
<feature type="compositionally biased region" description="Basic and acidic residues" evidence="9">
    <location>
        <begin position="475"/>
        <end position="502"/>
    </location>
</feature>
<evidence type="ECO:0000256" key="3">
    <source>
        <dbReference type="ARBA" id="ARBA00022552"/>
    </source>
</evidence>
<dbReference type="Pfam" id="PF11861">
    <property type="entry name" value="DUF3381"/>
    <property type="match status" value="1"/>
</dbReference>
<evidence type="ECO:0000256" key="5">
    <source>
        <dbReference type="ARBA" id="ARBA00022679"/>
    </source>
</evidence>
<dbReference type="GO" id="GO:0005730">
    <property type="term" value="C:nucleolus"/>
    <property type="evidence" value="ECO:0007669"/>
    <property type="project" value="UniProtKB-SubCell"/>
</dbReference>
<dbReference type="GO" id="GO:0000463">
    <property type="term" value="P:maturation of LSU-rRNA from tricistronic rRNA transcript (SSU-rRNA, 5.8S rRNA, LSU-rRNA)"/>
    <property type="evidence" value="ECO:0007669"/>
    <property type="project" value="TreeGrafter"/>
</dbReference>
<evidence type="ECO:0000256" key="9">
    <source>
        <dbReference type="SAM" id="MobiDB-lite"/>
    </source>
</evidence>
<dbReference type="InterPro" id="IPR002877">
    <property type="entry name" value="RNA_MeTrfase_FtsJ_dom"/>
</dbReference>
<reference evidence="13" key="1">
    <citation type="submission" date="2024-03" db="EMBL/GenBank/DDBJ databases">
        <title>WGS assembly of Saponaria officinalis var. Norfolk2.</title>
        <authorList>
            <person name="Jenkins J."/>
            <person name="Shu S."/>
            <person name="Grimwood J."/>
            <person name="Barry K."/>
            <person name="Goodstein D."/>
            <person name="Schmutz J."/>
            <person name="Leebens-Mack J."/>
            <person name="Osbourn A."/>
        </authorList>
    </citation>
    <scope>NUCLEOTIDE SEQUENCE [LARGE SCALE GENOMIC DNA]</scope>
    <source>
        <strain evidence="13">JIC</strain>
    </source>
</reference>
<comment type="similarity">
    <text evidence="8">Belongs to the class I-like SAM-binding methyltransferase superfamily. RNA methyltransferase RlmE family. SPB1 subfamily.</text>
</comment>
<feature type="compositionally biased region" description="Basic and acidic residues" evidence="9">
    <location>
        <begin position="392"/>
        <end position="401"/>
    </location>
</feature>
<dbReference type="HAMAP" id="MF_03163">
    <property type="entry name" value="RNA_methyltr_E_SPB1"/>
    <property type="match status" value="1"/>
</dbReference>
<dbReference type="InterPro" id="IPR015507">
    <property type="entry name" value="rRNA-MeTfrase_E"/>
</dbReference>
<dbReference type="Gene3D" id="3.40.50.150">
    <property type="entry name" value="Vaccinia Virus protein VP39"/>
    <property type="match status" value="1"/>
</dbReference>
<feature type="active site" description="Proton acceptor" evidence="8">
    <location>
        <position position="160"/>
    </location>
</feature>
<dbReference type="InterPro" id="IPR028589">
    <property type="entry name" value="SPB1-like"/>
</dbReference>
<dbReference type="Proteomes" id="UP001443914">
    <property type="component" value="Unassembled WGS sequence"/>
</dbReference>
<comment type="caution">
    <text evidence="13">The sequence shown here is derived from an EMBL/GenBank/DDBJ whole genome shotgun (WGS) entry which is preliminary data.</text>
</comment>
<evidence type="ECO:0000259" key="12">
    <source>
        <dbReference type="Pfam" id="PF11861"/>
    </source>
</evidence>
<organism evidence="13 14">
    <name type="scientific">Saponaria officinalis</name>
    <name type="common">Common soapwort</name>
    <name type="synonym">Lychnis saponaria</name>
    <dbReference type="NCBI Taxonomy" id="3572"/>
    <lineage>
        <taxon>Eukaryota</taxon>
        <taxon>Viridiplantae</taxon>
        <taxon>Streptophyta</taxon>
        <taxon>Embryophyta</taxon>
        <taxon>Tracheophyta</taxon>
        <taxon>Spermatophyta</taxon>
        <taxon>Magnoliopsida</taxon>
        <taxon>eudicotyledons</taxon>
        <taxon>Gunneridae</taxon>
        <taxon>Pentapetalae</taxon>
        <taxon>Caryophyllales</taxon>
        <taxon>Caryophyllaceae</taxon>
        <taxon>Caryophylleae</taxon>
        <taxon>Saponaria</taxon>
    </lineage>
</organism>
<comment type="catalytic activity">
    <reaction evidence="8">
        <text>a ribonucleotide in rRNA + S-adenosyl-L-methionine = a 2'-O-methylribonucleotide in rRNA + S-adenosyl-L-homocysteine + H(+)</text>
        <dbReference type="Rhea" id="RHEA:48628"/>
        <dbReference type="Rhea" id="RHEA-COMP:12164"/>
        <dbReference type="Rhea" id="RHEA-COMP:12165"/>
        <dbReference type="ChEBI" id="CHEBI:15378"/>
        <dbReference type="ChEBI" id="CHEBI:57856"/>
        <dbReference type="ChEBI" id="CHEBI:59789"/>
        <dbReference type="ChEBI" id="CHEBI:90675"/>
        <dbReference type="ChEBI" id="CHEBI:90676"/>
    </reaction>
</comment>
<feature type="compositionally biased region" description="Acidic residues" evidence="9">
    <location>
        <begin position="513"/>
        <end position="536"/>
    </location>
</feature>
<dbReference type="EMBL" id="JBDFQZ010000008">
    <property type="protein sequence ID" value="KAK9699381.1"/>
    <property type="molecule type" value="Genomic_DNA"/>
</dbReference>
<evidence type="ECO:0000259" key="10">
    <source>
        <dbReference type="Pfam" id="PF01728"/>
    </source>
</evidence>
<keyword evidence="5 8" id="KW-0808">Transferase</keyword>
<evidence type="ECO:0000256" key="7">
    <source>
        <dbReference type="ARBA" id="ARBA00023242"/>
    </source>
</evidence>
<feature type="compositionally biased region" description="Acidic residues" evidence="9">
    <location>
        <begin position="343"/>
        <end position="369"/>
    </location>
</feature>
<dbReference type="PANTHER" id="PTHR10920">
    <property type="entry name" value="RIBOSOMAL RNA METHYLTRANSFERASE"/>
    <property type="match status" value="1"/>
</dbReference>
<dbReference type="InterPro" id="IPR029063">
    <property type="entry name" value="SAM-dependent_MTases_sf"/>
</dbReference>
<feature type="region of interest" description="Disordered" evidence="9">
    <location>
        <begin position="799"/>
        <end position="903"/>
    </location>
</feature>
<dbReference type="AlphaFoldDB" id="A0AAW1J988"/>
<feature type="domain" description="Ribosomal RNA methyltransferase FtsJ" evidence="10">
    <location>
        <begin position="24"/>
        <end position="203"/>
    </location>
</feature>
<keyword evidence="4 8" id="KW-0489">Methyltransferase</keyword>
<dbReference type="Pfam" id="PF07780">
    <property type="entry name" value="Spb1_C"/>
    <property type="match status" value="1"/>
</dbReference>
<comment type="subcellular location">
    <subcellularLocation>
        <location evidence="1 8">Nucleus</location>
        <location evidence="1 8">Nucleolus</location>
    </subcellularLocation>
</comment>
<dbReference type="GO" id="GO:0016435">
    <property type="term" value="F:rRNA (guanine) methyltransferase activity"/>
    <property type="evidence" value="ECO:0007669"/>
    <property type="project" value="TreeGrafter"/>
</dbReference>
<evidence type="ECO:0000259" key="11">
    <source>
        <dbReference type="Pfam" id="PF07780"/>
    </source>
</evidence>
<feature type="binding site" evidence="8">
    <location>
        <position position="76"/>
    </location>
    <ligand>
        <name>S-adenosyl-L-methionine</name>
        <dbReference type="ChEBI" id="CHEBI:59789"/>
    </ligand>
</feature>
<keyword evidence="7 8" id="KW-0539">Nucleus</keyword>
<feature type="compositionally biased region" description="Basic residues" evidence="9">
    <location>
        <begin position="867"/>
        <end position="888"/>
    </location>
</feature>
<proteinExistence type="inferred from homology"/>
<dbReference type="GO" id="GO:0030687">
    <property type="term" value="C:preribosome, large subunit precursor"/>
    <property type="evidence" value="ECO:0007669"/>
    <property type="project" value="TreeGrafter"/>
</dbReference>
<feature type="binding site" evidence="8">
    <location>
        <position position="56"/>
    </location>
    <ligand>
        <name>S-adenosyl-L-methionine</name>
        <dbReference type="ChEBI" id="CHEBI:59789"/>
    </ligand>
</feature>
<dbReference type="InterPro" id="IPR050082">
    <property type="entry name" value="RNA_methyltr_RlmE"/>
</dbReference>
<feature type="binding site" evidence="8">
    <location>
        <position position="92"/>
    </location>
    <ligand>
        <name>S-adenosyl-L-methionine</name>
        <dbReference type="ChEBI" id="CHEBI:59789"/>
    </ligand>
</feature>
<dbReference type="GO" id="GO:0000466">
    <property type="term" value="P:maturation of 5.8S rRNA from tricistronic rRNA transcript (SSU-rRNA, 5.8S rRNA, LSU-rRNA)"/>
    <property type="evidence" value="ECO:0007669"/>
    <property type="project" value="TreeGrafter"/>
</dbReference>
<dbReference type="InterPro" id="IPR012920">
    <property type="entry name" value="rRNA_MeTfrase_SPB1-like_C"/>
</dbReference>
<evidence type="ECO:0000256" key="1">
    <source>
        <dbReference type="ARBA" id="ARBA00004604"/>
    </source>
</evidence>
<protein>
    <recommendedName>
        <fullName evidence="8">Putative rRNA methyltransferase</fullName>
        <ecNumber evidence="8">2.1.1.-</ecNumber>
    </recommendedName>
    <alternativeName>
        <fullName evidence="8">2'-O-ribose RNA methyltransferase SPB1 homolog</fullName>
    </alternativeName>
</protein>
<comment type="function">
    <text evidence="8">Probable methyltransferase involved in the maturation of rRNA and in the biogenesis of ribosomal subunits.</text>
</comment>
<dbReference type="HAMAP" id="MF_01547">
    <property type="entry name" value="RNA_methyltr_E"/>
    <property type="match status" value="1"/>
</dbReference>
<dbReference type="GO" id="GO:0008650">
    <property type="term" value="F:rRNA (uridine-2'-O-)-methyltransferase activity"/>
    <property type="evidence" value="ECO:0007669"/>
    <property type="project" value="TreeGrafter"/>
</dbReference>
<accession>A0AAW1J988</accession>
<keyword evidence="3 8" id="KW-0698">rRNA processing</keyword>
<gene>
    <name evidence="13" type="ORF">RND81_08G170300</name>
</gene>
<dbReference type="InterPro" id="IPR024576">
    <property type="entry name" value="rRNA_MeTfrase_Spb1_DUF3381"/>
</dbReference>
<keyword evidence="2 8" id="KW-0690">Ribosome biogenesis</keyword>
<sequence>MGKSKVTGKNRLDKYYRYAKEKGYRSRASFKLLQIESKYNILNSSRAVLDLCAAPGGWMQVAVERAPVGALILGIDLVSISPIRGALSVVDDITTPKCRATIKKIMAEKGFKAFDLIVHDGSPNVGGAWAQEATSQNALVIDSVKIATEFLAPRGNFVTKVFRSQDYNAVVYCIRKFFDKVEVYKPSASRLSSAEIYVIGLRYKAPAKIDPRMLDIKYLFEGAAEPQKVIDVLDGGKKQKRHRDGYEEGLTLVRKVQSASDFVWCNNPVDMLGTTTSISFNDSSSLPLKEHALTTEEVVTLCEDLSVLNKQDFKHLLKWRINIRKAISSTAKTTKSVGVIDNEGVDEEEKDKDEDEEKDKDKDDDDDEDEKLLAEMEELTQAVERKKKRDKKREARRLAKDKARKATGMQIDAMEDGYGDDELFSLGYIKGKDDLATVDDAIEEVEVNELGDSDDDDVNEAEDDGESSDLDSDEERERYDEKLDQVLEEAYERYVTTKDGSTKQRKRAKSAYDDEPLADTDNDAVDVAEPYDSDEDLAVQEANPLVLPIDKETDPTQEELKLRWFGDGIFLEAVEEGDLGKDESDDDIGVDVPKDKVASPTKTRKNLKTQLGPKTPMKNTAKVQAPEGSKEGKDDSDDDVQGVVQDFKASISNKTSKNLKNDSVKDTRRKKPGKIEDDLEVVPAPGSDSSSSDDDSEYDSDTKAGIRALAKKMHVGGKRKRDEIEDMAYHKRMCDEDWHNLPEWFRDDQKKHYQPPILVTKEEMLAEKARFNEINARPAKKVAEAKARKKRAAMKNLEKIRKKANSIADQSDIHDRSKRRMIDQLYKKAAPKKPGKEKVVAKKGVQVRPGKGKVLVDRRMKKDVRQHGMKKKAKNEKAMGKGKGKGKNPGKSAGKNSGKGKRR</sequence>
<feature type="compositionally biased region" description="Basic and acidic residues" evidence="9">
    <location>
        <begin position="854"/>
        <end position="866"/>
    </location>
</feature>
<evidence type="ECO:0000256" key="2">
    <source>
        <dbReference type="ARBA" id="ARBA00022517"/>
    </source>
</evidence>
<dbReference type="EC" id="2.1.1.-" evidence="8"/>
<keyword evidence="14" id="KW-1185">Reference proteome</keyword>
<dbReference type="PANTHER" id="PTHR10920:SF13">
    <property type="entry name" value="PRE-RRNA 2'-O-RIBOSE RNA METHYLTRANSFERASE FTSJ3"/>
    <property type="match status" value="1"/>
</dbReference>
<evidence type="ECO:0000313" key="14">
    <source>
        <dbReference type="Proteomes" id="UP001443914"/>
    </source>
</evidence>
<evidence type="ECO:0000256" key="4">
    <source>
        <dbReference type="ARBA" id="ARBA00022603"/>
    </source>
</evidence>
<evidence type="ECO:0000256" key="8">
    <source>
        <dbReference type="HAMAP-Rule" id="MF_03163"/>
    </source>
</evidence>
<keyword evidence="6 8" id="KW-0949">S-adenosyl-L-methionine</keyword>
<dbReference type="FunFam" id="3.40.50.150:FF:000004">
    <property type="entry name" value="AdoMet-dependent rRNA methyltransferase SPB1"/>
    <property type="match status" value="1"/>
</dbReference>
<feature type="region of interest" description="Disordered" evidence="9">
    <location>
        <begin position="338"/>
        <end position="369"/>
    </location>
</feature>
<feature type="compositionally biased region" description="Acidic residues" evidence="9">
    <location>
        <begin position="575"/>
        <end position="589"/>
    </location>
</feature>
<feature type="domain" description="DUF3381" evidence="12">
    <location>
        <begin position="237"/>
        <end position="404"/>
    </location>
</feature>
<feature type="region of interest" description="Disordered" evidence="9">
    <location>
        <begin position="446"/>
        <end position="536"/>
    </location>
</feature>
<feature type="region of interest" description="Disordered" evidence="9">
    <location>
        <begin position="575"/>
        <end position="703"/>
    </location>
</feature>
<feature type="binding site" evidence="8">
    <location>
        <position position="58"/>
    </location>
    <ligand>
        <name>S-adenosyl-L-methionine</name>
        <dbReference type="ChEBI" id="CHEBI:59789"/>
    </ligand>
</feature>
<name>A0AAW1J988_SAPOF</name>
<dbReference type="Pfam" id="PF01728">
    <property type="entry name" value="FtsJ"/>
    <property type="match status" value="1"/>
</dbReference>
<feature type="region of interest" description="Disordered" evidence="9">
    <location>
        <begin position="383"/>
        <end position="413"/>
    </location>
</feature>
<feature type="compositionally biased region" description="Basic and acidic residues" evidence="9">
    <location>
        <begin position="811"/>
        <end position="826"/>
    </location>
</feature>
<feature type="binding site" evidence="8">
    <location>
        <position position="120"/>
    </location>
    <ligand>
        <name>S-adenosyl-L-methionine</name>
        <dbReference type="ChEBI" id="CHEBI:59789"/>
    </ligand>
</feature>